<gene>
    <name evidence="2" type="ORF">CRV04_09220</name>
</gene>
<organism evidence="2 3">
    <name type="scientific">Candidatus Marinarcus aquaticus</name>
    <dbReference type="NCBI Taxonomy" id="2044504"/>
    <lineage>
        <taxon>Bacteria</taxon>
        <taxon>Pseudomonadati</taxon>
        <taxon>Campylobacterota</taxon>
        <taxon>Epsilonproteobacteria</taxon>
        <taxon>Campylobacterales</taxon>
        <taxon>Arcobacteraceae</taxon>
        <taxon>Candidatus Marinarcus</taxon>
    </lineage>
</organism>
<dbReference type="Proteomes" id="UP000290657">
    <property type="component" value="Unassembled WGS sequence"/>
</dbReference>
<name>A0A4Q0XP08_9BACT</name>
<dbReference type="AlphaFoldDB" id="A0A4Q0XP08"/>
<feature type="signal peptide" evidence="1">
    <location>
        <begin position="1"/>
        <end position="23"/>
    </location>
</feature>
<feature type="chain" id="PRO_5020260525" description="Ig-like domain-containing protein" evidence="1">
    <location>
        <begin position="24"/>
        <end position="127"/>
    </location>
</feature>
<protein>
    <recommendedName>
        <fullName evidence="4">Ig-like domain-containing protein</fullName>
    </recommendedName>
</protein>
<reference evidence="2 3" key="1">
    <citation type="submission" date="2017-10" db="EMBL/GenBank/DDBJ databases">
        <title>Genomics of the genus Arcobacter.</title>
        <authorList>
            <person name="Perez-Cataluna A."/>
            <person name="Figueras M.J."/>
        </authorList>
    </citation>
    <scope>NUCLEOTIDE SEQUENCE [LARGE SCALE GENOMIC DNA]</scope>
    <source>
        <strain evidence="2 3">CECT 8987</strain>
    </source>
</reference>
<accession>A0A4Q0XP08</accession>
<keyword evidence="1" id="KW-0732">Signal</keyword>
<dbReference type="RefSeq" id="WP_128996557.1">
    <property type="nucleotide sequence ID" value="NZ_PDKN01000006.1"/>
</dbReference>
<evidence type="ECO:0000313" key="3">
    <source>
        <dbReference type="Proteomes" id="UP000290657"/>
    </source>
</evidence>
<evidence type="ECO:0000313" key="2">
    <source>
        <dbReference type="EMBL" id="RXJ56216.1"/>
    </source>
</evidence>
<dbReference type="PROSITE" id="PS51257">
    <property type="entry name" value="PROKAR_LIPOPROTEIN"/>
    <property type="match status" value="1"/>
</dbReference>
<dbReference type="EMBL" id="PDKN01000006">
    <property type="protein sequence ID" value="RXJ56216.1"/>
    <property type="molecule type" value="Genomic_DNA"/>
</dbReference>
<evidence type="ECO:0000256" key="1">
    <source>
        <dbReference type="SAM" id="SignalP"/>
    </source>
</evidence>
<comment type="caution">
    <text evidence="2">The sequence shown here is derived from an EMBL/GenBank/DDBJ whole genome shotgun (WGS) entry which is preliminary data.</text>
</comment>
<proteinExistence type="predicted"/>
<sequence length="127" mass="14199">MKKRLLQVLMTSALTLLGTSAMAACNVNIPNLDNQQRTDLNSFVQNSEVAFLRNAYNSNDCTITQNFHPGGVLPGWIFNEYGIPTDAFHTETHLTVRVRIADDINLTCHVFQTLNSNAQRYLTTCGH</sequence>
<keyword evidence="3" id="KW-1185">Reference proteome</keyword>
<evidence type="ECO:0008006" key="4">
    <source>
        <dbReference type="Google" id="ProtNLM"/>
    </source>
</evidence>